<reference evidence="1 2" key="1">
    <citation type="submission" date="2016-11" db="EMBL/GenBank/DDBJ databases">
        <authorList>
            <person name="Klemetsen T."/>
        </authorList>
    </citation>
    <scope>NUCLEOTIDE SEQUENCE [LARGE SCALE GENOMIC DNA]</scope>
    <source>
        <strain evidence="1">MT 2528</strain>
    </source>
</reference>
<comment type="caution">
    <text evidence="1">The sequence shown here is derived from an EMBL/GenBank/DDBJ whole genome shotgun (WGS) entry which is preliminary data.</text>
</comment>
<accession>A0ABY1HNC6</accession>
<proteinExistence type="predicted"/>
<gene>
    <name evidence="1" type="ORF">MT2528_4585</name>
</gene>
<organism evidence="1 2">
    <name type="scientific">Moritella viscosa</name>
    <dbReference type="NCBI Taxonomy" id="80854"/>
    <lineage>
        <taxon>Bacteria</taxon>
        <taxon>Pseudomonadati</taxon>
        <taxon>Pseudomonadota</taxon>
        <taxon>Gammaproteobacteria</taxon>
        <taxon>Alteromonadales</taxon>
        <taxon>Moritellaceae</taxon>
        <taxon>Moritella</taxon>
    </lineage>
</organism>
<dbReference type="Proteomes" id="UP000182660">
    <property type="component" value="Unassembled WGS sequence"/>
</dbReference>
<protein>
    <submittedName>
        <fullName evidence="1">Uncharacterized protein</fullName>
    </submittedName>
</protein>
<dbReference type="EMBL" id="FPLJ01000139">
    <property type="protein sequence ID" value="SGZ03369.1"/>
    <property type="molecule type" value="Genomic_DNA"/>
</dbReference>
<sequence>MTFLTCFYTDQLRVFTFMLNPLDIAEFIPELKTLFQTLSFNLFAFAAA</sequence>
<evidence type="ECO:0000313" key="1">
    <source>
        <dbReference type="EMBL" id="SGZ03369.1"/>
    </source>
</evidence>
<name>A0ABY1HNC6_9GAMM</name>
<evidence type="ECO:0000313" key="2">
    <source>
        <dbReference type="Proteomes" id="UP000182660"/>
    </source>
</evidence>
<dbReference type="RefSeq" id="WP_170860825.1">
    <property type="nucleotide sequence ID" value="NZ_CAWRCN010000012.1"/>
</dbReference>
<keyword evidence="2" id="KW-1185">Reference proteome</keyword>